<dbReference type="Proteomes" id="UP001627154">
    <property type="component" value="Unassembled WGS sequence"/>
</dbReference>
<keyword evidence="3" id="KW-1185">Reference proteome</keyword>
<accession>A0ABD2X266</accession>
<organism evidence="2 3">
    <name type="scientific">Trichogramma kaykai</name>
    <dbReference type="NCBI Taxonomy" id="54128"/>
    <lineage>
        <taxon>Eukaryota</taxon>
        <taxon>Metazoa</taxon>
        <taxon>Ecdysozoa</taxon>
        <taxon>Arthropoda</taxon>
        <taxon>Hexapoda</taxon>
        <taxon>Insecta</taxon>
        <taxon>Pterygota</taxon>
        <taxon>Neoptera</taxon>
        <taxon>Endopterygota</taxon>
        <taxon>Hymenoptera</taxon>
        <taxon>Apocrita</taxon>
        <taxon>Proctotrupomorpha</taxon>
        <taxon>Chalcidoidea</taxon>
        <taxon>Trichogrammatidae</taxon>
        <taxon>Trichogramma</taxon>
    </lineage>
</organism>
<sequence>MKHALPALIRLISVNRTDFLAFCFLRARQNRCPACVAAHTSMTPRWIRQRVCLAKSQREIERTLAREKRFFSARGCNRFPRTRASNNNRACVFWSEILRASLLDVYLPMRACPTAAGVISSVMQRNNKDDRAVTKTTPEFLRIGALAHIGYTRVGICFKKTAGWKPEEAKEDEGENEEEEENGEGEEGAGECSVAARVNEGREKERNERWGPGYTHLYQKCINSSSSNSNSSNNSYVRYYMQILQYRSKVLLRALSLISELYGLAGIKLASARELNTMINSSGLAYKNPKLIRDDCCSREICANIESPFAPSINSIMHRMIFSLRGLIPCGYRSVWQLFSALIFVNVAHYGGEASTRRLQRRKINVQPSSCAATAAARPCFVVVLAIGISRRAKSINHLLDIILEDCTIRIVRDPQRHSGRGSKRITEKRGGER</sequence>
<comment type="caution">
    <text evidence="2">The sequence shown here is derived from an EMBL/GenBank/DDBJ whole genome shotgun (WGS) entry which is preliminary data.</text>
</comment>
<gene>
    <name evidence="2" type="ORF">TKK_006727</name>
</gene>
<name>A0ABD2X266_9HYME</name>
<reference evidence="2 3" key="1">
    <citation type="journal article" date="2024" name="bioRxiv">
        <title>A reference genome for Trichogramma kaykai: A tiny desert-dwelling parasitoid wasp with competing sex-ratio distorters.</title>
        <authorList>
            <person name="Culotta J."/>
            <person name="Lindsey A.R."/>
        </authorList>
    </citation>
    <scope>NUCLEOTIDE SEQUENCE [LARGE SCALE GENOMIC DNA]</scope>
    <source>
        <strain evidence="2 3">KSX58</strain>
    </source>
</reference>
<evidence type="ECO:0000256" key="1">
    <source>
        <dbReference type="SAM" id="MobiDB-lite"/>
    </source>
</evidence>
<feature type="compositionally biased region" description="Acidic residues" evidence="1">
    <location>
        <begin position="169"/>
        <end position="189"/>
    </location>
</feature>
<protein>
    <submittedName>
        <fullName evidence="2">Uncharacterized protein</fullName>
    </submittedName>
</protein>
<evidence type="ECO:0000313" key="2">
    <source>
        <dbReference type="EMBL" id="KAL3399442.1"/>
    </source>
</evidence>
<dbReference type="AlphaFoldDB" id="A0ABD2X266"/>
<dbReference type="EMBL" id="JBJJXI010000055">
    <property type="protein sequence ID" value="KAL3399442.1"/>
    <property type="molecule type" value="Genomic_DNA"/>
</dbReference>
<feature type="region of interest" description="Disordered" evidence="1">
    <location>
        <begin position="167"/>
        <end position="193"/>
    </location>
</feature>
<proteinExistence type="predicted"/>
<evidence type="ECO:0000313" key="3">
    <source>
        <dbReference type="Proteomes" id="UP001627154"/>
    </source>
</evidence>